<dbReference type="STRING" id="1193518.BN13_150058"/>
<feature type="domain" description="HTH arsR-type" evidence="1">
    <location>
        <begin position="13"/>
        <end position="107"/>
    </location>
</feature>
<dbReference type="SMART" id="SM00418">
    <property type="entry name" value="HTH_ARSR"/>
    <property type="match status" value="1"/>
</dbReference>
<reference evidence="2 3" key="1">
    <citation type="journal article" date="2013" name="ISME J.">
        <title>A metabolic model for members of the genus Tetrasphaera involved in enhanced biological phosphorus removal.</title>
        <authorList>
            <person name="Kristiansen R."/>
            <person name="Nguyen H.T.T."/>
            <person name="Saunders A.M."/>
            <person name="Nielsen J.L."/>
            <person name="Wimmer R."/>
            <person name="Le V.Q."/>
            <person name="McIlroy S.J."/>
            <person name="Petrovski S."/>
            <person name="Seviour R.J."/>
            <person name="Calteau A."/>
            <person name="Nielsen K.L."/>
            <person name="Nielsen P.H."/>
        </authorList>
    </citation>
    <scope>NUCLEOTIDE SEQUENCE [LARGE SCALE GENOMIC DNA]</scope>
    <source>
        <strain evidence="2 3">Ben 74</strain>
    </source>
</reference>
<sequence length="193" mass="21516">MTDSADFIRLDAATVKVLAHPLRSRLVGALRLNGPSTATALAQHLGTNSGATSYHLRKLAEVGLVVDTGQGDAKSRVWAAASELTQFEVSDFDDDEDAATALGWLERDWLRHFTDKFGQWLDVRHSWPAPWRDRAGMNDDTVLVSADQLRQMHDEIGAVIARYRRVGQGNPDAKRIATYLVFYPVDMDKAPRR</sequence>
<gene>
    <name evidence="2" type="ORF">BN13_150058</name>
</gene>
<protein>
    <submittedName>
        <fullName evidence="2">Putative ArsR-family transcriptional regulator</fullName>
    </submittedName>
</protein>
<dbReference type="Pfam" id="PF12840">
    <property type="entry name" value="HTH_20"/>
    <property type="match status" value="1"/>
</dbReference>
<dbReference type="Gene3D" id="1.10.10.10">
    <property type="entry name" value="Winged helix-like DNA-binding domain superfamily/Winged helix DNA-binding domain"/>
    <property type="match status" value="1"/>
</dbReference>
<keyword evidence="3" id="KW-1185">Reference proteome</keyword>
<dbReference type="RefSeq" id="WP_084733551.1">
    <property type="nucleotide sequence ID" value="NZ_HF571038.1"/>
</dbReference>
<dbReference type="InterPro" id="IPR001845">
    <property type="entry name" value="HTH_ArsR_DNA-bd_dom"/>
</dbReference>
<dbReference type="CDD" id="cd00090">
    <property type="entry name" value="HTH_ARSR"/>
    <property type="match status" value="1"/>
</dbReference>
<dbReference type="InterPro" id="IPR036388">
    <property type="entry name" value="WH-like_DNA-bd_sf"/>
</dbReference>
<dbReference type="SUPFAM" id="SSF46785">
    <property type="entry name" value="Winged helix' DNA-binding domain"/>
    <property type="match status" value="1"/>
</dbReference>
<evidence type="ECO:0000259" key="1">
    <source>
        <dbReference type="SMART" id="SM00418"/>
    </source>
</evidence>
<accession>A0A077MBE9</accession>
<evidence type="ECO:0000313" key="3">
    <source>
        <dbReference type="Proteomes" id="UP000035720"/>
    </source>
</evidence>
<evidence type="ECO:0000313" key="2">
    <source>
        <dbReference type="EMBL" id="CCI52197.1"/>
    </source>
</evidence>
<organism evidence="2 3">
    <name type="scientific">Nostocoides jenkinsii Ben 74</name>
    <dbReference type="NCBI Taxonomy" id="1193518"/>
    <lineage>
        <taxon>Bacteria</taxon>
        <taxon>Bacillati</taxon>
        <taxon>Actinomycetota</taxon>
        <taxon>Actinomycetes</taxon>
        <taxon>Micrococcales</taxon>
        <taxon>Intrasporangiaceae</taxon>
        <taxon>Nostocoides</taxon>
    </lineage>
</organism>
<comment type="caution">
    <text evidence="2">The sequence shown here is derived from an EMBL/GenBank/DDBJ whole genome shotgun (WGS) entry which is preliminary data.</text>
</comment>
<dbReference type="AlphaFoldDB" id="A0A077MBE9"/>
<dbReference type="EMBL" id="CAJC01000057">
    <property type="protein sequence ID" value="CCI52197.1"/>
    <property type="molecule type" value="Genomic_DNA"/>
</dbReference>
<proteinExistence type="predicted"/>
<dbReference type="InterPro" id="IPR036390">
    <property type="entry name" value="WH_DNA-bd_sf"/>
</dbReference>
<dbReference type="InterPro" id="IPR011991">
    <property type="entry name" value="ArsR-like_HTH"/>
</dbReference>
<dbReference type="Proteomes" id="UP000035720">
    <property type="component" value="Unassembled WGS sequence"/>
</dbReference>
<name>A0A077MBE9_9MICO</name>
<dbReference type="GO" id="GO:0003700">
    <property type="term" value="F:DNA-binding transcription factor activity"/>
    <property type="evidence" value="ECO:0007669"/>
    <property type="project" value="InterPro"/>
</dbReference>